<evidence type="ECO:0000256" key="1">
    <source>
        <dbReference type="SAM" id="MobiDB-lite"/>
    </source>
</evidence>
<evidence type="ECO:0000313" key="6">
    <source>
        <dbReference type="Proteomes" id="UP000460718"/>
    </source>
</evidence>
<evidence type="ECO:0000313" key="9">
    <source>
        <dbReference type="Proteomes" id="UP000488956"/>
    </source>
</evidence>
<feature type="compositionally biased region" description="Low complexity" evidence="1">
    <location>
        <begin position="27"/>
        <end position="49"/>
    </location>
</feature>
<dbReference type="Proteomes" id="UP000476176">
    <property type="component" value="Unassembled WGS sequence"/>
</dbReference>
<protein>
    <submittedName>
        <fullName evidence="2">Uncharacterized protein</fullName>
    </submittedName>
</protein>
<name>A0A6A3LRZ3_9STRA</name>
<dbReference type="Proteomes" id="UP000486351">
    <property type="component" value="Unassembled WGS sequence"/>
</dbReference>
<evidence type="ECO:0000313" key="4">
    <source>
        <dbReference type="EMBL" id="KAE9243063.1"/>
    </source>
</evidence>
<proteinExistence type="predicted"/>
<evidence type="ECO:0000313" key="5">
    <source>
        <dbReference type="EMBL" id="KAE9324603.1"/>
    </source>
</evidence>
<comment type="caution">
    <text evidence="2">The sequence shown here is derived from an EMBL/GenBank/DDBJ whole genome shotgun (WGS) entry which is preliminary data.</text>
</comment>
<sequence>MPRSFAISAREGSLTASAFSFTLFLSSTSSNGYNRSSSSLSYSSGSGRTAESAGTVPLEFLSRTSSSSSEKRRS</sequence>
<feature type="region of interest" description="Disordered" evidence="1">
    <location>
        <begin position="27"/>
        <end position="74"/>
    </location>
</feature>
<dbReference type="Proteomes" id="UP000460718">
    <property type="component" value="Unassembled WGS sequence"/>
</dbReference>
<evidence type="ECO:0000313" key="2">
    <source>
        <dbReference type="EMBL" id="KAE9018573.1"/>
    </source>
</evidence>
<dbReference type="EMBL" id="QXGC01000254">
    <property type="protein sequence ID" value="KAE9243063.1"/>
    <property type="molecule type" value="Genomic_DNA"/>
</dbReference>
<dbReference type="EMBL" id="QXFX01000454">
    <property type="protein sequence ID" value="KAE9115092.1"/>
    <property type="molecule type" value="Genomic_DNA"/>
</dbReference>
<dbReference type="Proteomes" id="UP000488956">
    <property type="component" value="Unassembled WGS sequence"/>
</dbReference>
<evidence type="ECO:0000313" key="8">
    <source>
        <dbReference type="Proteomes" id="UP000486351"/>
    </source>
</evidence>
<dbReference type="AlphaFoldDB" id="A0A6A3LRZ3"/>
<evidence type="ECO:0000313" key="7">
    <source>
        <dbReference type="Proteomes" id="UP000476176"/>
    </source>
</evidence>
<dbReference type="EMBL" id="QXFY01001209">
    <property type="protein sequence ID" value="KAE9324603.1"/>
    <property type="molecule type" value="Genomic_DNA"/>
</dbReference>
<gene>
    <name evidence="4" type="ORF">PF004_g6329</name>
    <name evidence="5" type="ORF">PF008_g17073</name>
    <name evidence="3" type="ORF">PF010_g9458</name>
    <name evidence="2" type="ORF">PF011_g6200</name>
</gene>
<organism evidence="2 6">
    <name type="scientific">Phytophthora fragariae</name>
    <dbReference type="NCBI Taxonomy" id="53985"/>
    <lineage>
        <taxon>Eukaryota</taxon>
        <taxon>Sar</taxon>
        <taxon>Stramenopiles</taxon>
        <taxon>Oomycota</taxon>
        <taxon>Peronosporomycetes</taxon>
        <taxon>Peronosporales</taxon>
        <taxon>Peronosporaceae</taxon>
        <taxon>Phytophthora</taxon>
    </lineage>
</organism>
<evidence type="ECO:0000313" key="3">
    <source>
        <dbReference type="EMBL" id="KAE9115092.1"/>
    </source>
</evidence>
<reference evidence="6 7" key="1">
    <citation type="submission" date="2018-09" db="EMBL/GenBank/DDBJ databases">
        <title>Genomic investigation of the strawberry pathogen Phytophthora fragariae indicates pathogenicity is determined by transcriptional variation in three key races.</title>
        <authorList>
            <person name="Adams T.M."/>
            <person name="Armitage A.D."/>
            <person name="Sobczyk M.K."/>
            <person name="Bates H.J."/>
            <person name="Dunwell J.M."/>
            <person name="Nellist C.F."/>
            <person name="Harrison R.J."/>
        </authorList>
    </citation>
    <scope>NUCLEOTIDE SEQUENCE [LARGE SCALE GENOMIC DNA]</scope>
    <source>
        <strain evidence="4 7">BC-23</strain>
        <strain evidence="5 8">NOV-77</strain>
        <strain evidence="3 9">ONT-3</strain>
        <strain evidence="2 6">SCRP245</strain>
    </source>
</reference>
<dbReference type="EMBL" id="QXFW01000258">
    <property type="protein sequence ID" value="KAE9018573.1"/>
    <property type="molecule type" value="Genomic_DNA"/>
</dbReference>
<accession>A0A6A3LRZ3</accession>